<organism evidence="1 2">
    <name type="scientific">Nepenthes gracilis</name>
    <name type="common">Slender pitcher plant</name>
    <dbReference type="NCBI Taxonomy" id="150966"/>
    <lineage>
        <taxon>Eukaryota</taxon>
        <taxon>Viridiplantae</taxon>
        <taxon>Streptophyta</taxon>
        <taxon>Embryophyta</taxon>
        <taxon>Tracheophyta</taxon>
        <taxon>Spermatophyta</taxon>
        <taxon>Magnoliopsida</taxon>
        <taxon>eudicotyledons</taxon>
        <taxon>Gunneridae</taxon>
        <taxon>Pentapetalae</taxon>
        <taxon>Caryophyllales</taxon>
        <taxon>Nepenthaceae</taxon>
        <taxon>Nepenthes</taxon>
    </lineage>
</organism>
<gene>
    <name evidence="1" type="ORF">Nepgr_028059</name>
</gene>
<dbReference type="EMBL" id="BSYO01000030">
    <property type="protein sequence ID" value="GMH26216.1"/>
    <property type="molecule type" value="Genomic_DNA"/>
</dbReference>
<dbReference type="AlphaFoldDB" id="A0AAD3TBQ3"/>
<sequence>MAFSGSLFPSTSIKLSTCLHGEALTSASSSSRYYMGAHFTFSPSSLSGNSGKKFVVVSKRLSGLEETMRIRRERELQATKPSRPPH</sequence>
<proteinExistence type="predicted"/>
<comment type="caution">
    <text evidence="1">The sequence shown here is derived from an EMBL/GenBank/DDBJ whole genome shotgun (WGS) entry which is preliminary data.</text>
</comment>
<evidence type="ECO:0000313" key="2">
    <source>
        <dbReference type="Proteomes" id="UP001279734"/>
    </source>
</evidence>
<reference evidence="1" key="1">
    <citation type="submission" date="2023-05" db="EMBL/GenBank/DDBJ databases">
        <title>Nepenthes gracilis genome sequencing.</title>
        <authorList>
            <person name="Fukushima K."/>
        </authorList>
    </citation>
    <scope>NUCLEOTIDE SEQUENCE</scope>
    <source>
        <strain evidence="1">SING2019-196</strain>
    </source>
</reference>
<protein>
    <submittedName>
        <fullName evidence="1">Uncharacterized protein</fullName>
    </submittedName>
</protein>
<name>A0AAD3TBQ3_NEPGR</name>
<accession>A0AAD3TBQ3</accession>
<dbReference type="Proteomes" id="UP001279734">
    <property type="component" value="Unassembled WGS sequence"/>
</dbReference>
<keyword evidence="2" id="KW-1185">Reference proteome</keyword>
<evidence type="ECO:0000313" key="1">
    <source>
        <dbReference type="EMBL" id="GMH26216.1"/>
    </source>
</evidence>